<accession>A0A423TGC8</accession>
<keyword evidence="10" id="KW-0739">Sodium transport</keyword>
<evidence type="ECO:0000256" key="3">
    <source>
        <dbReference type="ARBA" id="ARBA00022448"/>
    </source>
</evidence>
<feature type="transmembrane region" description="Helical" evidence="12">
    <location>
        <begin position="413"/>
        <end position="438"/>
    </location>
</feature>
<dbReference type="PROSITE" id="PS50283">
    <property type="entry name" value="NA_SOLUT_SYMP_3"/>
    <property type="match status" value="1"/>
</dbReference>
<evidence type="ECO:0000256" key="10">
    <source>
        <dbReference type="ARBA" id="ARBA00023201"/>
    </source>
</evidence>
<dbReference type="GO" id="GO:0015293">
    <property type="term" value="F:symporter activity"/>
    <property type="evidence" value="ECO:0007669"/>
    <property type="project" value="TreeGrafter"/>
</dbReference>
<dbReference type="Proteomes" id="UP000283509">
    <property type="component" value="Unassembled WGS sequence"/>
</dbReference>
<evidence type="ECO:0000256" key="9">
    <source>
        <dbReference type="ARBA" id="ARBA00023136"/>
    </source>
</evidence>
<feature type="compositionally biased region" description="Low complexity" evidence="11">
    <location>
        <begin position="289"/>
        <end position="298"/>
    </location>
</feature>
<comment type="caution">
    <text evidence="13">The sequence shown here is derived from an EMBL/GenBank/DDBJ whole genome shotgun (WGS) entry which is preliminary data.</text>
</comment>
<keyword evidence="8" id="KW-0406">Ion transport</keyword>
<feature type="transmembrane region" description="Helical" evidence="12">
    <location>
        <begin position="450"/>
        <end position="471"/>
    </location>
</feature>
<dbReference type="STRING" id="6689.A0A423TGC8"/>
<dbReference type="AlphaFoldDB" id="A0A423TGC8"/>
<feature type="compositionally biased region" description="Pro residues" evidence="11">
    <location>
        <begin position="264"/>
        <end position="288"/>
    </location>
</feature>
<evidence type="ECO:0000256" key="5">
    <source>
        <dbReference type="ARBA" id="ARBA00022692"/>
    </source>
</evidence>
<protein>
    <submittedName>
        <fullName evidence="13">Uncharacterized protein</fullName>
    </submittedName>
</protein>
<dbReference type="InterPro" id="IPR001734">
    <property type="entry name" value="Na/solute_symporter"/>
</dbReference>
<dbReference type="PANTHER" id="PTHR42985">
    <property type="entry name" value="SODIUM-COUPLED MONOCARBOXYLATE TRANSPORTER"/>
    <property type="match status" value="1"/>
</dbReference>
<keyword evidence="5 12" id="KW-0812">Transmembrane</keyword>
<feature type="compositionally biased region" description="Pro residues" evidence="11">
    <location>
        <begin position="236"/>
        <end position="245"/>
    </location>
</feature>
<keyword evidence="7" id="KW-0915">Sodium</keyword>
<keyword evidence="6 12" id="KW-1133">Transmembrane helix</keyword>
<feature type="region of interest" description="Disordered" evidence="11">
    <location>
        <begin position="45"/>
        <end position="143"/>
    </location>
</feature>
<keyword evidence="3" id="KW-0813">Transport</keyword>
<reference evidence="13 14" key="1">
    <citation type="submission" date="2018-04" db="EMBL/GenBank/DDBJ databases">
        <authorList>
            <person name="Zhang X."/>
            <person name="Yuan J."/>
            <person name="Li F."/>
            <person name="Xiang J."/>
        </authorList>
    </citation>
    <scope>NUCLEOTIDE SEQUENCE [LARGE SCALE GENOMIC DNA]</scope>
    <source>
        <tissue evidence="13">Muscle</tissue>
    </source>
</reference>
<dbReference type="OrthoDB" id="6351558at2759"/>
<name>A0A423TGC8_PENVA</name>
<evidence type="ECO:0000256" key="8">
    <source>
        <dbReference type="ARBA" id="ARBA00023065"/>
    </source>
</evidence>
<dbReference type="PANTHER" id="PTHR42985:SF40">
    <property type="entry name" value="LD47995P-RELATED"/>
    <property type="match status" value="1"/>
</dbReference>
<sequence>MLLQLPSHFSPLPSLTPLTPYLLPTPNPLPLPLFTPTPNPLPLPTFHPPLLPPPTHPSPPPPLFLPQPFHPPIPPPPFSPPQPHHPILPPHPPIPPPPPSSQPTPSYNPTHPKPLPLSPTSHPPPHFHPPTPTHPHPPTPPIVLDQVHRISDVGSEADILMHEGLSHGKRSGPSRRSHVLRGTAPLPLFTPPPSLTPLTTTSSQPPNPLPSHFSPPTQILSPLQPFTLPPSTSHPSPSPSLPPPFNFSSTLPSPLPSTSYFSPHPTPPHPPTHPHPPTPPPPPSPNPTHPSSSNLLLSPPQPHPPPPILPTPPIVLDQVHRISDVGSEADILMHEGLSPWQAVSPSRGGLTYYGGRVTRERPTPTECSSACCSRAPSPHHGAAHLFLPVFYPLKMTSVNEYIEMRFNSRLLRITALVLNTFIGLIYSGLCLFAPTLALASVTPLSVDSNIVILGIVCTVYSTIVNVGVGVLPRNWSVRRVDGARGPTAPRAVPSSSLAWTEWCRWRVVMAAWWPSGCGCLEVGGAGAMQRNNTEPIFSSESSLVSSSLEAVV</sequence>
<dbReference type="EMBL" id="QCYY01001762">
    <property type="protein sequence ID" value="ROT75512.1"/>
    <property type="molecule type" value="Genomic_DNA"/>
</dbReference>
<evidence type="ECO:0000256" key="2">
    <source>
        <dbReference type="ARBA" id="ARBA00006434"/>
    </source>
</evidence>
<feature type="compositionally biased region" description="Pro residues" evidence="11">
    <location>
        <begin position="111"/>
        <end position="141"/>
    </location>
</feature>
<feature type="compositionally biased region" description="Low complexity" evidence="11">
    <location>
        <begin position="246"/>
        <end position="263"/>
    </location>
</feature>
<dbReference type="Gene3D" id="1.20.1730.10">
    <property type="entry name" value="Sodium/glucose cotransporter"/>
    <property type="match status" value="1"/>
</dbReference>
<dbReference type="GO" id="GO:0006814">
    <property type="term" value="P:sodium ion transport"/>
    <property type="evidence" value="ECO:0007669"/>
    <property type="project" value="UniProtKB-KW"/>
</dbReference>
<reference evidence="13 14" key="2">
    <citation type="submission" date="2019-01" db="EMBL/GenBank/DDBJ databases">
        <title>The decoding of complex shrimp genome reveals the adaptation for benthos swimmer, frequently molting mechanism and breeding impact on genome.</title>
        <authorList>
            <person name="Sun Y."/>
            <person name="Gao Y."/>
            <person name="Yu Y."/>
        </authorList>
    </citation>
    <scope>NUCLEOTIDE SEQUENCE [LARGE SCALE GENOMIC DNA]</scope>
    <source>
        <tissue evidence="13">Muscle</tissue>
    </source>
</reference>
<evidence type="ECO:0000256" key="7">
    <source>
        <dbReference type="ARBA" id="ARBA00023053"/>
    </source>
</evidence>
<evidence type="ECO:0000256" key="11">
    <source>
        <dbReference type="SAM" id="MobiDB-lite"/>
    </source>
</evidence>
<evidence type="ECO:0000256" key="6">
    <source>
        <dbReference type="ARBA" id="ARBA00022989"/>
    </source>
</evidence>
<feature type="region of interest" description="Disordered" evidence="11">
    <location>
        <begin position="165"/>
        <end position="313"/>
    </location>
</feature>
<proteinExistence type="inferred from homology"/>
<comment type="subcellular location">
    <subcellularLocation>
        <location evidence="1">Cell membrane</location>
        <topology evidence="1">Multi-pass membrane protein</topology>
    </subcellularLocation>
</comment>
<feature type="compositionally biased region" description="Pro residues" evidence="11">
    <location>
        <begin position="299"/>
        <end position="313"/>
    </location>
</feature>
<keyword evidence="9 12" id="KW-0472">Membrane</keyword>
<evidence type="ECO:0000256" key="4">
    <source>
        <dbReference type="ARBA" id="ARBA00022475"/>
    </source>
</evidence>
<feature type="compositionally biased region" description="Basic residues" evidence="11">
    <location>
        <begin position="167"/>
        <end position="179"/>
    </location>
</feature>
<keyword evidence="14" id="KW-1185">Reference proteome</keyword>
<evidence type="ECO:0000313" key="13">
    <source>
        <dbReference type="EMBL" id="ROT75512.1"/>
    </source>
</evidence>
<feature type="compositionally biased region" description="Low complexity" evidence="11">
    <location>
        <begin position="196"/>
        <end position="216"/>
    </location>
</feature>
<comment type="similarity">
    <text evidence="2">Belongs to the sodium:solute symporter (SSF) (TC 2.A.21) family.</text>
</comment>
<gene>
    <name evidence="13" type="ORF">C7M84_005947</name>
</gene>
<dbReference type="InterPro" id="IPR051163">
    <property type="entry name" value="Sodium:Solute_Symporter_SSF"/>
</dbReference>
<dbReference type="InterPro" id="IPR038377">
    <property type="entry name" value="Na/Glc_symporter_sf"/>
</dbReference>
<dbReference type="GO" id="GO:0005886">
    <property type="term" value="C:plasma membrane"/>
    <property type="evidence" value="ECO:0007669"/>
    <property type="project" value="UniProtKB-SubCell"/>
</dbReference>
<evidence type="ECO:0000256" key="12">
    <source>
        <dbReference type="SAM" id="Phobius"/>
    </source>
</evidence>
<feature type="compositionally biased region" description="Pro residues" evidence="11">
    <location>
        <begin position="45"/>
        <end position="102"/>
    </location>
</feature>
<evidence type="ECO:0000256" key="1">
    <source>
        <dbReference type="ARBA" id="ARBA00004651"/>
    </source>
</evidence>
<feature type="compositionally biased region" description="Low complexity" evidence="11">
    <location>
        <begin position="225"/>
        <end position="235"/>
    </location>
</feature>
<evidence type="ECO:0000313" key="14">
    <source>
        <dbReference type="Proteomes" id="UP000283509"/>
    </source>
</evidence>
<dbReference type="PRINTS" id="PR01217">
    <property type="entry name" value="PRICHEXTENSN"/>
</dbReference>
<organism evidence="13 14">
    <name type="scientific">Penaeus vannamei</name>
    <name type="common">Whiteleg shrimp</name>
    <name type="synonym">Litopenaeus vannamei</name>
    <dbReference type="NCBI Taxonomy" id="6689"/>
    <lineage>
        <taxon>Eukaryota</taxon>
        <taxon>Metazoa</taxon>
        <taxon>Ecdysozoa</taxon>
        <taxon>Arthropoda</taxon>
        <taxon>Crustacea</taxon>
        <taxon>Multicrustacea</taxon>
        <taxon>Malacostraca</taxon>
        <taxon>Eumalacostraca</taxon>
        <taxon>Eucarida</taxon>
        <taxon>Decapoda</taxon>
        <taxon>Dendrobranchiata</taxon>
        <taxon>Penaeoidea</taxon>
        <taxon>Penaeidae</taxon>
        <taxon>Penaeus</taxon>
    </lineage>
</organism>
<keyword evidence="4" id="KW-1003">Cell membrane</keyword>